<sequence length="384" mass="40221">MGEWRPLAGPSRQVALEILLDGPLSRAELSRRVGLSPGSLTRLTKPMVESGLLVEVEGGPTDARVGRPSQPLELDAHAHHFVGIKLTGDSAIGVLTTLRAEVIASAERPITDPTPSVVADLVLELTDELAVQVPAGTPITGLGISLGGRIGAGSEVRWGPYLNWVDVPFGDILAAHTDVPIVLTNDLTSLTEATHWFGAGRNADRFVLLTIGAGVGYGLVVHNRIVESPDVTLGLIGHYPLLPDGPRCDRGHRGCALSLLTVGAITEQVGAAIGRPVEYDEALDLAAKDDPAAREVIGRAGRALGKLIAAAANFTMPELVVLGGEGVRLAEVADRELLTALHADRHPSAAELPMVLQPADFSEWARGAAVVAIQTFVLGTEQAP</sequence>
<dbReference type="InterPro" id="IPR043129">
    <property type="entry name" value="ATPase_NBD"/>
</dbReference>
<dbReference type="RefSeq" id="WP_184837525.1">
    <property type="nucleotide sequence ID" value="NZ_BAAAVN010000009.1"/>
</dbReference>
<dbReference type="CDD" id="cd00090">
    <property type="entry name" value="HTH_ARSR"/>
    <property type="match status" value="1"/>
</dbReference>
<keyword evidence="3" id="KW-1185">Reference proteome</keyword>
<reference evidence="2 3" key="1">
    <citation type="submission" date="2020-08" db="EMBL/GenBank/DDBJ databases">
        <title>Sequencing the genomes of 1000 actinobacteria strains.</title>
        <authorList>
            <person name="Klenk H.-P."/>
        </authorList>
    </citation>
    <scope>NUCLEOTIDE SEQUENCE [LARGE SCALE GENOMIC DNA]</scope>
    <source>
        <strain evidence="2 3">DSM 17294</strain>
    </source>
</reference>
<comment type="similarity">
    <text evidence="1">Belongs to the ROK (NagC/XylR) family.</text>
</comment>
<dbReference type="GO" id="GO:0016301">
    <property type="term" value="F:kinase activity"/>
    <property type="evidence" value="ECO:0007669"/>
    <property type="project" value="UniProtKB-KW"/>
</dbReference>
<gene>
    <name evidence="2" type="ORF">HDA44_004552</name>
</gene>
<evidence type="ECO:0000256" key="1">
    <source>
        <dbReference type="ARBA" id="ARBA00006479"/>
    </source>
</evidence>
<dbReference type="Gene3D" id="3.30.420.40">
    <property type="match status" value="2"/>
</dbReference>
<dbReference type="Proteomes" id="UP000558997">
    <property type="component" value="Unassembled WGS sequence"/>
</dbReference>
<organism evidence="2 3">
    <name type="scientific">Kribbella solani</name>
    <dbReference type="NCBI Taxonomy" id="236067"/>
    <lineage>
        <taxon>Bacteria</taxon>
        <taxon>Bacillati</taxon>
        <taxon>Actinomycetota</taxon>
        <taxon>Actinomycetes</taxon>
        <taxon>Propionibacteriales</taxon>
        <taxon>Kribbellaceae</taxon>
        <taxon>Kribbella</taxon>
    </lineage>
</organism>
<accession>A0A841DTE4</accession>
<protein>
    <submittedName>
        <fullName evidence="2">Putative NBD/HSP70 family sugar kinase</fullName>
    </submittedName>
</protein>
<dbReference type="Gene3D" id="1.10.10.10">
    <property type="entry name" value="Winged helix-like DNA-binding domain superfamily/Winged helix DNA-binding domain"/>
    <property type="match status" value="1"/>
</dbReference>
<proteinExistence type="inferred from homology"/>
<keyword evidence="2" id="KW-0418">Kinase</keyword>
<dbReference type="InterPro" id="IPR036390">
    <property type="entry name" value="WH_DNA-bd_sf"/>
</dbReference>
<name>A0A841DTE4_9ACTN</name>
<dbReference type="InterPro" id="IPR036388">
    <property type="entry name" value="WH-like_DNA-bd_sf"/>
</dbReference>
<dbReference type="InterPro" id="IPR011991">
    <property type="entry name" value="ArsR-like_HTH"/>
</dbReference>
<dbReference type="SUPFAM" id="SSF46785">
    <property type="entry name" value="Winged helix' DNA-binding domain"/>
    <property type="match status" value="1"/>
</dbReference>
<keyword evidence="2" id="KW-0808">Transferase</keyword>
<dbReference type="Pfam" id="PF00480">
    <property type="entry name" value="ROK"/>
    <property type="match status" value="1"/>
</dbReference>
<evidence type="ECO:0000313" key="3">
    <source>
        <dbReference type="Proteomes" id="UP000558997"/>
    </source>
</evidence>
<dbReference type="EMBL" id="JACHNF010000001">
    <property type="protein sequence ID" value="MBB5981211.1"/>
    <property type="molecule type" value="Genomic_DNA"/>
</dbReference>
<comment type="caution">
    <text evidence="2">The sequence shown here is derived from an EMBL/GenBank/DDBJ whole genome shotgun (WGS) entry which is preliminary data.</text>
</comment>
<dbReference type="PANTHER" id="PTHR18964">
    <property type="entry name" value="ROK (REPRESSOR, ORF, KINASE) FAMILY"/>
    <property type="match status" value="1"/>
</dbReference>
<dbReference type="Pfam" id="PF13412">
    <property type="entry name" value="HTH_24"/>
    <property type="match status" value="1"/>
</dbReference>
<dbReference type="PANTHER" id="PTHR18964:SF149">
    <property type="entry name" value="BIFUNCTIONAL UDP-N-ACETYLGLUCOSAMINE 2-EPIMERASE_N-ACETYLMANNOSAMINE KINASE"/>
    <property type="match status" value="1"/>
</dbReference>
<dbReference type="SUPFAM" id="SSF53067">
    <property type="entry name" value="Actin-like ATPase domain"/>
    <property type="match status" value="1"/>
</dbReference>
<dbReference type="InterPro" id="IPR000600">
    <property type="entry name" value="ROK"/>
</dbReference>
<evidence type="ECO:0000313" key="2">
    <source>
        <dbReference type="EMBL" id="MBB5981211.1"/>
    </source>
</evidence>
<dbReference type="AlphaFoldDB" id="A0A841DTE4"/>